<feature type="region of interest" description="Disordered" evidence="12">
    <location>
        <begin position="56"/>
        <end position="90"/>
    </location>
</feature>
<accession>A0A8K1CCY4</accession>
<evidence type="ECO:0000256" key="6">
    <source>
        <dbReference type="ARBA" id="ARBA00022741"/>
    </source>
</evidence>
<comment type="caution">
    <text evidence="14">The sequence shown here is derived from an EMBL/GenBank/DDBJ whole genome shotgun (WGS) entry which is preliminary data.</text>
</comment>
<feature type="transmembrane region" description="Helical" evidence="11">
    <location>
        <begin position="750"/>
        <end position="770"/>
    </location>
</feature>
<dbReference type="SFLD" id="SFLDG00002">
    <property type="entry name" value="C1.7:_P-type_atpase_like"/>
    <property type="match status" value="1"/>
</dbReference>
<keyword evidence="5 11" id="KW-0479">Metal-binding</keyword>
<feature type="transmembrane region" description="Helical" evidence="11">
    <location>
        <begin position="515"/>
        <end position="538"/>
    </location>
</feature>
<dbReference type="PROSITE" id="PS00154">
    <property type="entry name" value="ATPASE_E1_E2"/>
    <property type="match status" value="1"/>
</dbReference>
<dbReference type="InterPro" id="IPR036412">
    <property type="entry name" value="HAD-like_sf"/>
</dbReference>
<name>A0A8K1CCY4_PYTOL</name>
<dbReference type="EMBL" id="SPLM01000108">
    <property type="protein sequence ID" value="TMW60515.1"/>
    <property type="molecule type" value="Genomic_DNA"/>
</dbReference>
<dbReference type="GO" id="GO:0140581">
    <property type="term" value="F:P-type monovalent copper transporter activity"/>
    <property type="evidence" value="ECO:0007669"/>
    <property type="project" value="UniProtKB-EC"/>
</dbReference>
<dbReference type="OrthoDB" id="432719at2759"/>
<dbReference type="PRINTS" id="PR00120">
    <property type="entry name" value="HATPASE"/>
</dbReference>
<protein>
    <recommendedName>
        <fullName evidence="2">P-type Cu(+) transporter</fullName>
        <ecNumber evidence="2">7.2.2.8</ecNumber>
    </recommendedName>
</protein>
<dbReference type="GO" id="GO:0005524">
    <property type="term" value="F:ATP binding"/>
    <property type="evidence" value="ECO:0007669"/>
    <property type="project" value="UniProtKB-UniRule"/>
</dbReference>
<keyword evidence="10 11" id="KW-0472">Membrane</keyword>
<keyword evidence="8" id="KW-1278">Translocase</keyword>
<feature type="region of interest" description="Disordered" evidence="12">
    <location>
        <begin position="250"/>
        <end position="294"/>
    </location>
</feature>
<dbReference type="SUPFAM" id="SSF81665">
    <property type="entry name" value="Calcium ATPase, transmembrane domain M"/>
    <property type="match status" value="1"/>
</dbReference>
<evidence type="ECO:0000256" key="3">
    <source>
        <dbReference type="ARBA" id="ARBA00022448"/>
    </source>
</evidence>
<dbReference type="Gene3D" id="3.40.50.1000">
    <property type="entry name" value="HAD superfamily/HAD-like"/>
    <property type="match status" value="1"/>
</dbReference>
<dbReference type="InterPro" id="IPR018303">
    <property type="entry name" value="ATPase_P-typ_P_site"/>
</dbReference>
<dbReference type="Pfam" id="PF00702">
    <property type="entry name" value="Hydrolase"/>
    <property type="match status" value="1"/>
</dbReference>
<feature type="transmembrane region" description="Helical" evidence="11">
    <location>
        <begin position="559"/>
        <end position="581"/>
    </location>
</feature>
<feature type="transmembrane region" description="Helical" evidence="11">
    <location>
        <begin position="1139"/>
        <end position="1163"/>
    </location>
</feature>
<dbReference type="NCBIfam" id="TIGR01525">
    <property type="entry name" value="ATPase-IB_hvy"/>
    <property type="match status" value="1"/>
</dbReference>
<dbReference type="NCBIfam" id="TIGR01511">
    <property type="entry name" value="ATPase-IB1_Cu"/>
    <property type="match status" value="1"/>
</dbReference>
<dbReference type="PRINTS" id="PR00119">
    <property type="entry name" value="CATATPASE"/>
</dbReference>
<dbReference type="InterPro" id="IPR006121">
    <property type="entry name" value="HMA_dom"/>
</dbReference>
<dbReference type="GO" id="GO:0016020">
    <property type="term" value="C:membrane"/>
    <property type="evidence" value="ECO:0007669"/>
    <property type="project" value="UniProtKB-SubCell"/>
</dbReference>
<feature type="transmembrane region" description="Helical" evidence="11">
    <location>
        <begin position="482"/>
        <end position="503"/>
    </location>
</feature>
<dbReference type="CDD" id="cd00371">
    <property type="entry name" value="HMA"/>
    <property type="match status" value="1"/>
</dbReference>
<evidence type="ECO:0000256" key="12">
    <source>
        <dbReference type="SAM" id="MobiDB-lite"/>
    </source>
</evidence>
<dbReference type="InterPro" id="IPR059000">
    <property type="entry name" value="ATPase_P-type_domA"/>
</dbReference>
<comment type="subcellular location">
    <subcellularLocation>
        <location evidence="1 11">Membrane</location>
    </subcellularLocation>
</comment>
<dbReference type="SFLD" id="SFLDS00003">
    <property type="entry name" value="Haloacid_Dehalogenase"/>
    <property type="match status" value="1"/>
</dbReference>
<organism evidence="14 15">
    <name type="scientific">Pythium oligandrum</name>
    <name type="common">Mycoparasitic fungus</name>
    <dbReference type="NCBI Taxonomy" id="41045"/>
    <lineage>
        <taxon>Eukaryota</taxon>
        <taxon>Sar</taxon>
        <taxon>Stramenopiles</taxon>
        <taxon>Oomycota</taxon>
        <taxon>Peronosporomycetes</taxon>
        <taxon>Pythiales</taxon>
        <taxon>Pythiaceae</taxon>
        <taxon>Pythium</taxon>
    </lineage>
</organism>
<dbReference type="InterPro" id="IPR023298">
    <property type="entry name" value="ATPase_P-typ_TM_dom_sf"/>
</dbReference>
<evidence type="ECO:0000313" key="14">
    <source>
        <dbReference type="EMBL" id="TMW60515.1"/>
    </source>
</evidence>
<dbReference type="Gene3D" id="3.40.1110.10">
    <property type="entry name" value="Calcium-transporting ATPase, cytoplasmic domain N"/>
    <property type="match status" value="1"/>
</dbReference>
<dbReference type="FunFam" id="2.70.150.10:FF:000002">
    <property type="entry name" value="Copper-transporting ATPase 1, putative"/>
    <property type="match status" value="1"/>
</dbReference>
<feature type="compositionally biased region" description="Acidic residues" evidence="12">
    <location>
        <begin position="70"/>
        <end position="85"/>
    </location>
</feature>
<keyword evidence="4 11" id="KW-0812">Transmembrane</keyword>
<evidence type="ECO:0000256" key="2">
    <source>
        <dbReference type="ARBA" id="ARBA00012517"/>
    </source>
</evidence>
<keyword evidence="6 11" id="KW-0547">Nucleotide-binding</keyword>
<feature type="domain" description="HMA" evidence="13">
    <location>
        <begin position="315"/>
        <end position="381"/>
    </location>
</feature>
<evidence type="ECO:0000256" key="1">
    <source>
        <dbReference type="ARBA" id="ARBA00004370"/>
    </source>
</evidence>
<evidence type="ECO:0000313" key="15">
    <source>
        <dbReference type="Proteomes" id="UP000794436"/>
    </source>
</evidence>
<dbReference type="PANTHER" id="PTHR46594">
    <property type="entry name" value="P-TYPE CATION-TRANSPORTING ATPASE"/>
    <property type="match status" value="1"/>
</dbReference>
<sequence>MARKKKVIPQSAPGVATVAAEVGKSVVAVDKAYDRAVEVAVGGRDAAVGLTSAAEDVSNPLTPTSALDVESPDDGAETTVEDADAGETSVVEKQETEKVSIVEDTSGTASLSTENSVEVPTEVAVTVDTCCSSSTASSVSPKSGKSSPARPISPQSNGCGNGGTSCCATKATAVPPVSEAESEVVAVVSEDPVEPATCSTVCCSPTPEDVESTATTASCCSKTDSTDLDDSCRSVNVKKVTVASCCSSNSLVGASSPKASKRGSGSNGTKKSPCNAPKRRSSSNKSLSEKVASLRTNRENLPLKSLGSMRAIQAETLRLTIGGMTCSGCCTRIEGFMKEQPGMFSVNVSLLTSRGVFEYDPSTLTPAAIEKLISTLGFTPNVLPSDSLVSIVLHVGREHPVRVKKILMDINGVASVREDKTVDNNALPGETKVLLDFDPEIIGARTLVRKLSTSLSLVVQVSTPRPQALQSEDEEVKKFRNYLLWSCLLSLPIIFMEYLVPFMGVDLQDIAVTEIMTGVCVRNLVGMVFSTPILVIIAHPIHQSAYLALRYGSRVTMDVLISLSSICAYVFSVVTILLEFVGVTPDITPDEETFFEVTALLVTLILLGRYIEKIVKAKASHSVDALLQIQAKTAILLEKQNDETTKESYIDVLLVERGDLLKVLPGARVPTDGIVIEGSSSVDESMITGESKKVAKDVGSLVIGGTINAHGVLVMRVSHTINESMLARIVNLVDEAQSAKCASQSIADAVASYFTAFIICVAIAMFVVWYELARLGRVSTNGWAPFPFALRFAITVLVISCPCAISLAVPTAIMVATTVGSQFGVLFKGGQALEALDKVDVVMFDKTGTLTSGNLEVVDFLVASTRLPQQANARKLWTFLAAAESNSEHAIAKAIQQYAKKVHTPKLEAKAFESVPGCGVRCHVEGRVICAGSVKWMLDDLRVDVPLDLAARNELYQKEGCVVVCLSVDNLLCALVALQDTPRPEAQFVVEQLRLRKIQTWIVTGDQRETALTVAQELGIPDVTVISDALPHQKVDKVRLLQSIGKHVAFIGDGVNDGPALAMADIGIAIGTGTDVAIESADLVLVKDDLLDLLNALDLSKATNRLIRWNFTWAFLYNVLMMPLACGALYPFFGLYVPPAFAGLSELLSSVPVILFSLLLNFWKPSFHNNSKDDDSASDGSYVSIDVKQASASEATPLLHKY</sequence>
<feature type="compositionally biased region" description="Low complexity" evidence="12">
    <location>
        <begin position="133"/>
        <end position="149"/>
    </location>
</feature>
<dbReference type="GO" id="GO:0046872">
    <property type="term" value="F:metal ion binding"/>
    <property type="evidence" value="ECO:0007669"/>
    <property type="project" value="UniProtKB-KW"/>
</dbReference>
<dbReference type="Gene3D" id="3.30.70.100">
    <property type="match status" value="1"/>
</dbReference>
<dbReference type="InterPro" id="IPR008250">
    <property type="entry name" value="ATPase_P-typ_transduc_dom_A_sf"/>
</dbReference>
<dbReference type="InterPro" id="IPR023299">
    <property type="entry name" value="ATPase_P-typ_cyto_dom_N"/>
</dbReference>
<gene>
    <name evidence="14" type="ORF">Poli38472_000557</name>
</gene>
<dbReference type="Gene3D" id="2.70.150.10">
    <property type="entry name" value="Calcium-transporting ATPase, cytoplasmic transduction domain A"/>
    <property type="match status" value="1"/>
</dbReference>
<feature type="transmembrane region" description="Helical" evidence="11">
    <location>
        <begin position="1111"/>
        <end position="1133"/>
    </location>
</feature>
<dbReference type="CDD" id="cd02094">
    <property type="entry name" value="P-type_ATPase_Cu-like"/>
    <property type="match status" value="1"/>
</dbReference>
<dbReference type="InterPro" id="IPR027256">
    <property type="entry name" value="P-typ_ATPase_IB"/>
</dbReference>
<dbReference type="SFLD" id="SFLDF00027">
    <property type="entry name" value="p-type_atpase"/>
    <property type="match status" value="1"/>
</dbReference>
<keyword evidence="3" id="KW-0813">Transport</keyword>
<keyword evidence="9 11" id="KW-1133">Transmembrane helix</keyword>
<comment type="similarity">
    <text evidence="11">Belongs to the cation transport ATPase (P-type) (TC 3.A.3) family. Type IB subfamily.</text>
</comment>
<evidence type="ECO:0000256" key="8">
    <source>
        <dbReference type="ARBA" id="ARBA00022967"/>
    </source>
</evidence>
<keyword evidence="15" id="KW-1185">Reference proteome</keyword>
<evidence type="ECO:0000256" key="10">
    <source>
        <dbReference type="ARBA" id="ARBA00023136"/>
    </source>
</evidence>
<dbReference type="NCBIfam" id="TIGR01494">
    <property type="entry name" value="ATPase_P-type"/>
    <property type="match status" value="2"/>
</dbReference>
<evidence type="ECO:0000256" key="7">
    <source>
        <dbReference type="ARBA" id="ARBA00022840"/>
    </source>
</evidence>
<evidence type="ECO:0000256" key="11">
    <source>
        <dbReference type="RuleBase" id="RU362081"/>
    </source>
</evidence>
<dbReference type="EC" id="7.2.2.8" evidence="2"/>
<dbReference type="InterPro" id="IPR023214">
    <property type="entry name" value="HAD_sf"/>
</dbReference>
<dbReference type="InterPro" id="IPR044492">
    <property type="entry name" value="P_typ_ATPase_HD_dom"/>
</dbReference>
<dbReference type="SUPFAM" id="SSF55008">
    <property type="entry name" value="HMA, heavy metal-associated domain"/>
    <property type="match status" value="1"/>
</dbReference>
<feature type="region of interest" description="Disordered" evidence="12">
    <location>
        <begin position="133"/>
        <end position="158"/>
    </location>
</feature>
<feature type="transmembrane region" description="Helical" evidence="11">
    <location>
        <begin position="790"/>
        <end position="816"/>
    </location>
</feature>
<evidence type="ECO:0000256" key="9">
    <source>
        <dbReference type="ARBA" id="ARBA00022989"/>
    </source>
</evidence>
<dbReference type="AlphaFoldDB" id="A0A8K1CCY4"/>
<feature type="transmembrane region" description="Helical" evidence="11">
    <location>
        <begin position="593"/>
        <end position="611"/>
    </location>
</feature>
<dbReference type="PANTHER" id="PTHR46594:SF4">
    <property type="entry name" value="P-TYPE CATION-TRANSPORTING ATPASE"/>
    <property type="match status" value="1"/>
</dbReference>
<dbReference type="FunFam" id="3.30.70.100:FF:000001">
    <property type="entry name" value="ATPase copper transporting beta"/>
    <property type="match status" value="1"/>
</dbReference>
<dbReference type="InterPro" id="IPR036163">
    <property type="entry name" value="HMA_dom_sf"/>
</dbReference>
<reference evidence="14" key="1">
    <citation type="submission" date="2019-03" db="EMBL/GenBank/DDBJ databases">
        <title>Long read genome sequence of the mycoparasitic Pythium oligandrum ATCC 38472 isolated from sugarbeet rhizosphere.</title>
        <authorList>
            <person name="Gaulin E."/>
        </authorList>
    </citation>
    <scope>NUCLEOTIDE SEQUENCE</scope>
    <source>
        <strain evidence="14">ATCC 38472_TT</strain>
    </source>
</reference>
<dbReference type="Pfam" id="PF00403">
    <property type="entry name" value="HMA"/>
    <property type="match status" value="1"/>
</dbReference>
<feature type="compositionally biased region" description="Polar residues" evidence="12">
    <location>
        <begin position="263"/>
        <end position="272"/>
    </location>
</feature>
<dbReference type="Proteomes" id="UP000794436">
    <property type="component" value="Unassembled WGS sequence"/>
</dbReference>
<keyword evidence="7 11" id="KW-0067">ATP-binding</keyword>
<dbReference type="SUPFAM" id="SSF81653">
    <property type="entry name" value="Calcium ATPase, transduction domain A"/>
    <property type="match status" value="1"/>
</dbReference>
<dbReference type="GO" id="GO:0016887">
    <property type="term" value="F:ATP hydrolysis activity"/>
    <property type="evidence" value="ECO:0007669"/>
    <property type="project" value="InterPro"/>
</dbReference>
<dbReference type="Pfam" id="PF00122">
    <property type="entry name" value="E1-E2_ATPase"/>
    <property type="match status" value="1"/>
</dbReference>
<proteinExistence type="inferred from homology"/>
<evidence type="ECO:0000256" key="4">
    <source>
        <dbReference type="ARBA" id="ARBA00022692"/>
    </source>
</evidence>
<dbReference type="SUPFAM" id="SSF56784">
    <property type="entry name" value="HAD-like"/>
    <property type="match status" value="1"/>
</dbReference>
<evidence type="ECO:0000259" key="13">
    <source>
        <dbReference type="PROSITE" id="PS50846"/>
    </source>
</evidence>
<evidence type="ECO:0000256" key="5">
    <source>
        <dbReference type="ARBA" id="ARBA00022723"/>
    </source>
</evidence>
<dbReference type="PROSITE" id="PS50846">
    <property type="entry name" value="HMA_2"/>
    <property type="match status" value="1"/>
</dbReference>
<dbReference type="InterPro" id="IPR001757">
    <property type="entry name" value="P_typ_ATPase"/>
</dbReference>